<sequence>MGGCQRQTGARRPVNPAELRRRYRTDATRHCSHLSSPFPTAPPGVHHGFALLGCGGSGRRWERRPAALAGEGKRRAERGAERPAVEDRSRRELASRGIQDRDGGWWQSHESAAKADWLLGDGVGGGWCQRQGGQ</sequence>
<keyword evidence="3" id="KW-1185">Reference proteome</keyword>
<dbReference type="OMA" id="WQSHESA"/>
<feature type="compositionally biased region" description="Basic and acidic residues" evidence="1">
    <location>
        <begin position="67"/>
        <end position="103"/>
    </location>
</feature>
<organism evidence="2 3">
    <name type="scientific">Oryza rufipogon</name>
    <name type="common">Brownbeard rice</name>
    <name type="synonym">Asian wild rice</name>
    <dbReference type="NCBI Taxonomy" id="4529"/>
    <lineage>
        <taxon>Eukaryota</taxon>
        <taxon>Viridiplantae</taxon>
        <taxon>Streptophyta</taxon>
        <taxon>Embryophyta</taxon>
        <taxon>Tracheophyta</taxon>
        <taxon>Spermatophyta</taxon>
        <taxon>Magnoliopsida</taxon>
        <taxon>Liliopsida</taxon>
        <taxon>Poales</taxon>
        <taxon>Poaceae</taxon>
        <taxon>BOP clade</taxon>
        <taxon>Oryzoideae</taxon>
        <taxon>Oryzeae</taxon>
        <taxon>Oryzinae</taxon>
        <taxon>Oryza</taxon>
    </lineage>
</organism>
<reference evidence="3" key="1">
    <citation type="submission" date="2013-06" db="EMBL/GenBank/DDBJ databases">
        <authorList>
            <person name="Zhao Q."/>
        </authorList>
    </citation>
    <scope>NUCLEOTIDE SEQUENCE</scope>
    <source>
        <strain evidence="3">cv. W1943</strain>
    </source>
</reference>
<proteinExistence type="predicted"/>
<evidence type="ECO:0000313" key="3">
    <source>
        <dbReference type="Proteomes" id="UP000008022"/>
    </source>
</evidence>
<dbReference type="Gramene" id="ORUFI10G00260.1">
    <property type="protein sequence ID" value="ORUFI10G00260.1"/>
    <property type="gene ID" value="ORUFI10G00260"/>
</dbReference>
<reference evidence="2" key="2">
    <citation type="submission" date="2015-06" db="UniProtKB">
        <authorList>
            <consortium name="EnsemblPlants"/>
        </authorList>
    </citation>
    <scope>IDENTIFICATION</scope>
</reference>
<name>A0A0E0QVJ6_ORYRU</name>
<dbReference type="EnsemblPlants" id="ORUFI10G00260.1">
    <property type="protein sequence ID" value="ORUFI10G00260.1"/>
    <property type="gene ID" value="ORUFI10G00260"/>
</dbReference>
<evidence type="ECO:0008006" key="4">
    <source>
        <dbReference type="Google" id="ProtNLM"/>
    </source>
</evidence>
<dbReference type="AlphaFoldDB" id="A0A0E0QVJ6"/>
<dbReference type="Proteomes" id="UP000008022">
    <property type="component" value="Unassembled WGS sequence"/>
</dbReference>
<evidence type="ECO:0000256" key="1">
    <source>
        <dbReference type="SAM" id="MobiDB-lite"/>
    </source>
</evidence>
<dbReference type="HOGENOM" id="CLU_156867_0_0_1"/>
<accession>A0A0E0QVJ6</accession>
<evidence type="ECO:0000313" key="2">
    <source>
        <dbReference type="EnsemblPlants" id="ORUFI10G00260.1"/>
    </source>
</evidence>
<feature type="region of interest" description="Disordered" evidence="1">
    <location>
        <begin position="23"/>
        <end position="45"/>
    </location>
</feature>
<protein>
    <recommendedName>
        <fullName evidence="4">DUF834 domain-containing protein</fullName>
    </recommendedName>
</protein>
<feature type="region of interest" description="Disordered" evidence="1">
    <location>
        <begin position="67"/>
        <end position="106"/>
    </location>
</feature>